<evidence type="ECO:0000313" key="3">
    <source>
        <dbReference type="EMBL" id="CAH0991215.1"/>
    </source>
</evidence>
<dbReference type="SUPFAM" id="SSF52096">
    <property type="entry name" value="ClpP/crotonase"/>
    <property type="match status" value="1"/>
</dbReference>
<keyword evidence="2 3" id="KW-0456">Lyase</keyword>
<dbReference type="CDD" id="cd06558">
    <property type="entry name" value="crotonase-like"/>
    <property type="match status" value="1"/>
</dbReference>
<comment type="similarity">
    <text evidence="1">Belongs to the enoyl-CoA hydratase/isomerase family.</text>
</comment>
<dbReference type="PANTHER" id="PTHR11941">
    <property type="entry name" value="ENOYL-COA HYDRATASE-RELATED"/>
    <property type="match status" value="1"/>
</dbReference>
<name>A0ABM9ADU5_9GAMM</name>
<dbReference type="InterPro" id="IPR014748">
    <property type="entry name" value="Enoyl-CoA_hydra_C"/>
</dbReference>
<evidence type="ECO:0000256" key="2">
    <source>
        <dbReference type="ARBA" id="ARBA00023239"/>
    </source>
</evidence>
<comment type="caution">
    <text evidence="3">The sequence shown here is derived from an EMBL/GenBank/DDBJ whole genome shotgun (WGS) entry which is preliminary data.</text>
</comment>
<keyword evidence="4" id="KW-1185">Reference proteome</keyword>
<dbReference type="InterPro" id="IPR029045">
    <property type="entry name" value="ClpP/crotonase-like_dom_sf"/>
</dbReference>
<dbReference type="EMBL" id="CAKLPX010000001">
    <property type="protein sequence ID" value="CAH0991215.1"/>
    <property type="molecule type" value="Genomic_DNA"/>
</dbReference>
<dbReference type="Proteomes" id="UP000838100">
    <property type="component" value="Unassembled WGS sequence"/>
</dbReference>
<gene>
    <name evidence="3" type="primary">echA8_1</name>
    <name evidence="3" type="ORF">SIN8267_01317</name>
</gene>
<proteinExistence type="inferred from homology"/>
<dbReference type="Pfam" id="PF00378">
    <property type="entry name" value="ECH_1"/>
    <property type="match status" value="1"/>
</dbReference>
<protein>
    <submittedName>
        <fullName evidence="3">Enoyl-CoA hydratase echA8</fullName>
        <ecNumber evidence="3">4.2.1.17</ecNumber>
    </submittedName>
</protein>
<dbReference type="InterPro" id="IPR001753">
    <property type="entry name" value="Enoyl-CoA_hydra/iso"/>
</dbReference>
<dbReference type="EC" id="4.2.1.17" evidence="3"/>
<sequence length="257" mass="27775">MQHQDFHVDWHDYYAIFTITRSHKKNALSKSVIDGLAACFEQLEENSYRGLIITGADGIFSAGTDLAEAATLSMAQSQHKLDTVRALFIRIYQSPITTVAAIHGIAYGGGLELAMACTFRVASADARLALPEIKLAVLPTYGGSQFLPALVGRAKATELILTGRAVLVEEALQIGLINRHCADDVVAEAFELMTTVTCHSQVAINLVHQCIDAAQDLTLEQGMAVEAECAKVALASSDAMEGVTAFLEKRVPNYQHR</sequence>
<reference evidence="3" key="1">
    <citation type="submission" date="2021-12" db="EMBL/GenBank/DDBJ databases">
        <authorList>
            <person name="Rodrigo-Torres L."/>
            <person name="Arahal R. D."/>
            <person name="Lucena T."/>
        </authorList>
    </citation>
    <scope>NUCLEOTIDE SEQUENCE</scope>
    <source>
        <strain evidence="3">CECT 8267</strain>
    </source>
</reference>
<dbReference type="RefSeq" id="WP_237443872.1">
    <property type="nucleotide sequence ID" value="NZ_CAKLPX010000001.1"/>
</dbReference>
<dbReference type="GO" id="GO:0004300">
    <property type="term" value="F:enoyl-CoA hydratase activity"/>
    <property type="evidence" value="ECO:0007669"/>
    <property type="project" value="UniProtKB-EC"/>
</dbReference>
<dbReference type="Gene3D" id="1.10.12.10">
    <property type="entry name" value="Lyase 2-enoyl-coa Hydratase, Chain A, domain 2"/>
    <property type="match status" value="1"/>
</dbReference>
<evidence type="ECO:0000313" key="4">
    <source>
        <dbReference type="Proteomes" id="UP000838100"/>
    </source>
</evidence>
<evidence type="ECO:0000256" key="1">
    <source>
        <dbReference type="ARBA" id="ARBA00005254"/>
    </source>
</evidence>
<dbReference type="Gene3D" id="3.90.226.10">
    <property type="entry name" value="2-enoyl-CoA Hydratase, Chain A, domain 1"/>
    <property type="match status" value="1"/>
</dbReference>
<accession>A0ABM9ADU5</accession>
<dbReference type="PANTHER" id="PTHR11941:SF54">
    <property type="entry name" value="ENOYL-COA HYDRATASE, MITOCHONDRIAL"/>
    <property type="match status" value="1"/>
</dbReference>
<organism evidence="3 4">
    <name type="scientific">Sinobacterium norvegicum</name>
    <dbReference type="NCBI Taxonomy" id="1641715"/>
    <lineage>
        <taxon>Bacteria</taxon>
        <taxon>Pseudomonadati</taxon>
        <taxon>Pseudomonadota</taxon>
        <taxon>Gammaproteobacteria</taxon>
        <taxon>Cellvibrionales</taxon>
        <taxon>Spongiibacteraceae</taxon>
        <taxon>Sinobacterium</taxon>
    </lineage>
</organism>